<reference evidence="2" key="1">
    <citation type="submission" date="2022-07" db="EMBL/GenBank/DDBJ databases">
        <title>Genome Sequence of Leucocoprinus birnbaumii.</title>
        <authorList>
            <person name="Buettner E."/>
        </authorList>
    </citation>
    <scope>NUCLEOTIDE SEQUENCE</scope>
    <source>
        <strain evidence="2">VT141</strain>
    </source>
</reference>
<evidence type="ECO:0000313" key="2">
    <source>
        <dbReference type="EMBL" id="KAJ3572683.1"/>
    </source>
</evidence>
<dbReference type="AlphaFoldDB" id="A0AAD5VZX7"/>
<dbReference type="EMBL" id="JANIEX010000132">
    <property type="protein sequence ID" value="KAJ3572683.1"/>
    <property type="molecule type" value="Genomic_DNA"/>
</dbReference>
<comment type="caution">
    <text evidence="2">The sequence shown here is derived from an EMBL/GenBank/DDBJ whole genome shotgun (WGS) entry which is preliminary data.</text>
</comment>
<evidence type="ECO:0000256" key="1">
    <source>
        <dbReference type="SAM" id="MobiDB-lite"/>
    </source>
</evidence>
<evidence type="ECO:0000313" key="3">
    <source>
        <dbReference type="Proteomes" id="UP001213000"/>
    </source>
</evidence>
<feature type="region of interest" description="Disordered" evidence="1">
    <location>
        <begin position="37"/>
        <end position="147"/>
    </location>
</feature>
<organism evidence="2 3">
    <name type="scientific">Leucocoprinus birnbaumii</name>
    <dbReference type="NCBI Taxonomy" id="56174"/>
    <lineage>
        <taxon>Eukaryota</taxon>
        <taxon>Fungi</taxon>
        <taxon>Dikarya</taxon>
        <taxon>Basidiomycota</taxon>
        <taxon>Agaricomycotina</taxon>
        <taxon>Agaricomycetes</taxon>
        <taxon>Agaricomycetidae</taxon>
        <taxon>Agaricales</taxon>
        <taxon>Agaricineae</taxon>
        <taxon>Agaricaceae</taxon>
        <taxon>Leucocoprinus</taxon>
    </lineage>
</organism>
<sequence length="456" mass="49762">MSADHTTRISFESARRFRIIGGNFGIVGGNHVIVNSGASRPLPRARRRQSPPQHNSDRSREPTDSGPDRQAHHAQAPSTGGGLRSHTSRLQGARRAPSSSTMSENRLPRMEETDRSSRASHASQMRQRMPVSSSLISPTPLPPPRQALAQLPANRSFVSPSPSQVDVVFSVGPEHRAFSTTSFDRLQRHNFSPESQPVPELSMGPPLRQVQIVQSLGAVHYSNQPRGAYDPYDLQGPATEYPPSWVYEAVSSPSSSSYTPSPEILASSPEPIMMNATSHSREHSSTDYWQPWRQRRPLPPIPCRTPSSRCSTAGDSLRSAPGSGRSSPYVLAYSSPYENSQLPPNGPYFQSSPASSLHSSYPIAPNAMYLAHYHPGGQALATTGHFSTTPVSRVEDPAVIFAQLRAQRLPPPGNALGLISPIPRGEVVYYTPRSTPRLDWVSGSNYNRGYGSYEGD</sequence>
<name>A0AAD5VZX7_9AGAR</name>
<proteinExistence type="predicted"/>
<feature type="compositionally biased region" description="Basic and acidic residues" evidence="1">
    <location>
        <begin position="55"/>
        <end position="71"/>
    </location>
</feature>
<accession>A0AAD5VZX7</accession>
<gene>
    <name evidence="2" type="ORF">NP233_g2923</name>
</gene>
<feature type="compositionally biased region" description="Polar residues" evidence="1">
    <location>
        <begin position="305"/>
        <end position="314"/>
    </location>
</feature>
<dbReference type="Proteomes" id="UP001213000">
    <property type="component" value="Unassembled WGS sequence"/>
</dbReference>
<keyword evidence="3" id="KW-1185">Reference proteome</keyword>
<feature type="region of interest" description="Disordered" evidence="1">
    <location>
        <begin position="276"/>
        <end position="326"/>
    </location>
</feature>
<protein>
    <submittedName>
        <fullName evidence="2">Uncharacterized protein</fullName>
    </submittedName>
</protein>
<feature type="compositionally biased region" description="Basic and acidic residues" evidence="1">
    <location>
        <begin position="106"/>
        <end position="117"/>
    </location>
</feature>